<evidence type="ECO:0000256" key="9">
    <source>
        <dbReference type="ARBA" id="ARBA00022630"/>
    </source>
</evidence>
<dbReference type="Gene3D" id="3.50.50.60">
    <property type="entry name" value="FAD/NAD(P)-binding domain"/>
    <property type="match status" value="1"/>
</dbReference>
<dbReference type="PIRSF" id="PIRSF000171">
    <property type="entry name" value="SDHA_APRA_LASPO"/>
    <property type="match status" value="1"/>
</dbReference>
<dbReference type="GO" id="GO:0050660">
    <property type="term" value="F:flavin adenine dinucleotide binding"/>
    <property type="evidence" value="ECO:0007669"/>
    <property type="project" value="UniProtKB-UniRule"/>
</dbReference>
<dbReference type="Proteomes" id="UP000273675">
    <property type="component" value="Unassembled WGS sequence"/>
</dbReference>
<evidence type="ECO:0000256" key="3">
    <source>
        <dbReference type="ARBA" id="ARBA00008040"/>
    </source>
</evidence>
<comment type="subunit">
    <text evidence="4">Part of an enzyme complex containing four subunits: a flavoprotein, an iron-sulfur, cytochrome b-556, and a hydrophobic anchor protein.</text>
</comment>
<dbReference type="PANTHER" id="PTHR11632">
    <property type="entry name" value="SUCCINATE DEHYDROGENASE 2 FLAVOPROTEIN SUBUNIT"/>
    <property type="match status" value="1"/>
</dbReference>
<comment type="similarity">
    <text evidence="3 20">Belongs to the FAD-dependent oxidoreductase 2 family. FRD/SDH subfamily.</text>
</comment>
<feature type="binding site" evidence="17">
    <location>
        <position position="356"/>
    </location>
    <ligand>
        <name>substrate</name>
    </ligand>
</feature>
<evidence type="ECO:0000256" key="1">
    <source>
        <dbReference type="ARBA" id="ARBA00004515"/>
    </source>
</evidence>
<dbReference type="AlphaFoldDB" id="A0A495D3X3"/>
<dbReference type="PROSITE" id="PS00504">
    <property type="entry name" value="FRD_SDH_FAD_BINDING"/>
    <property type="match status" value="1"/>
</dbReference>
<evidence type="ECO:0000256" key="7">
    <source>
        <dbReference type="ARBA" id="ARBA00022448"/>
    </source>
</evidence>
<organism evidence="23 24">
    <name type="scientific">Maricaulis maris</name>
    <dbReference type="NCBI Taxonomy" id="74318"/>
    <lineage>
        <taxon>Bacteria</taxon>
        <taxon>Pseudomonadati</taxon>
        <taxon>Pseudomonadota</taxon>
        <taxon>Alphaproteobacteria</taxon>
        <taxon>Maricaulales</taxon>
        <taxon>Maricaulaceae</taxon>
        <taxon>Maricaulis</taxon>
    </lineage>
</organism>
<proteinExistence type="inferred from homology"/>
<dbReference type="Pfam" id="PF02910">
    <property type="entry name" value="Succ_DH_flav_C"/>
    <property type="match status" value="1"/>
</dbReference>
<evidence type="ECO:0000256" key="2">
    <source>
        <dbReference type="ARBA" id="ARBA00004894"/>
    </source>
</evidence>
<evidence type="ECO:0000256" key="20">
    <source>
        <dbReference type="RuleBase" id="RU362051"/>
    </source>
</evidence>
<dbReference type="Gene3D" id="4.10.80.40">
    <property type="entry name" value="succinate dehydrogenase protein domain"/>
    <property type="match status" value="1"/>
</dbReference>
<sequence length="595" mass="64630">MAEYKWIDHTYDVVVVGAGGSGLRAALGASQAGLKTACITKVFPTRSHTVAAQGGISASLGNMGEDDWRWHMYDTVKGSDWLGDQDAIEYLCREAPAAVYELEHWGVPFSRTEDGKIYQRAFGGMTKNYGEGPVQRTCAAADRTGHAILHTLYGQSVRNETEFFIEYFALDLIMDDDGVCRGITAWKLDDGTLHRFRAQTVVLATGGYGRAYFSATSAHTCTGDGNAMVLRAGLPLQDMEFVQFHPTGIYGAGCLITEGARGEGGYLTNSNGERFMERYAPSAKDLASRDVVSRSMTMEIREGRGVGANGDHIHLHLDHLDPDILGERLPGISESARVFAGVDVTKEPIPVLPTVHYNMGGIPTNYHGEVLTKVGGDADTVVPGLMAVGEAACVSVHGANRLGSNSLIDLVVFGRAAGLRLGETVKAGASQPEVKAADGQLSLDRLDKYRNAAGGTPTAKLRLEMQRSMQNNCAVFRTGDVLAEGVEAIKNVYTGMPDIGVTDRTMVWNTDLMETLELDNLLSQAAVTVNGAANREESRGAHAREDFSDRDDEKWMKHTLAWCDEAGNVKIDYRPVHTYTMSNDIEYIKPKARVY</sequence>
<evidence type="ECO:0000256" key="5">
    <source>
        <dbReference type="ARBA" id="ARBA00012792"/>
    </source>
</evidence>
<feature type="binding site" evidence="17">
    <location>
        <position position="245"/>
    </location>
    <ligand>
        <name>substrate</name>
    </ligand>
</feature>
<evidence type="ECO:0000259" key="22">
    <source>
        <dbReference type="Pfam" id="PF02910"/>
    </source>
</evidence>
<dbReference type="EC" id="1.3.5.1" evidence="5 20"/>
<feature type="domain" description="Fumarate reductase/succinate dehydrogenase flavoprotein-like C-terminal" evidence="22">
    <location>
        <begin position="462"/>
        <end position="595"/>
    </location>
</feature>
<dbReference type="Gene3D" id="3.90.700.10">
    <property type="entry name" value="Succinate dehydrogenase/fumarate reductase flavoprotein, catalytic domain"/>
    <property type="match status" value="1"/>
</dbReference>
<feature type="binding site" evidence="18">
    <location>
        <position position="390"/>
    </location>
    <ligand>
        <name>FAD</name>
        <dbReference type="ChEBI" id="CHEBI:57692"/>
    </ligand>
</feature>
<comment type="pathway">
    <text evidence="2 20">Carbohydrate metabolism; tricarboxylic acid cycle; fumarate from succinate (bacterial route): step 1/1.</text>
</comment>
<evidence type="ECO:0000256" key="4">
    <source>
        <dbReference type="ARBA" id="ARBA00011294"/>
    </source>
</evidence>
<dbReference type="SUPFAM" id="SSF56425">
    <property type="entry name" value="Succinate dehydrogenase/fumarate reductase flavoprotein, catalytic domain"/>
    <property type="match status" value="1"/>
</dbReference>
<keyword evidence="20" id="KW-1003">Cell membrane</keyword>
<keyword evidence="12 20" id="KW-0560">Oxidoreductase</keyword>
<dbReference type="GO" id="GO:0009055">
    <property type="term" value="F:electron transfer activity"/>
    <property type="evidence" value="ECO:0007669"/>
    <property type="project" value="TreeGrafter"/>
</dbReference>
<feature type="binding site" evidence="17">
    <location>
        <position position="401"/>
    </location>
    <ligand>
        <name>substrate</name>
    </ligand>
</feature>
<dbReference type="OrthoDB" id="9806724at2"/>
<feature type="binding site" evidence="18">
    <location>
        <begin position="17"/>
        <end position="22"/>
    </location>
    <ligand>
        <name>FAD</name>
        <dbReference type="ChEBI" id="CHEBI:57692"/>
    </ligand>
</feature>
<evidence type="ECO:0000256" key="8">
    <source>
        <dbReference type="ARBA" id="ARBA00022532"/>
    </source>
</evidence>
<comment type="catalytic activity">
    <reaction evidence="14 20">
        <text>a quinone + succinate = fumarate + a quinol</text>
        <dbReference type="Rhea" id="RHEA:40523"/>
        <dbReference type="ChEBI" id="CHEBI:24646"/>
        <dbReference type="ChEBI" id="CHEBI:29806"/>
        <dbReference type="ChEBI" id="CHEBI:30031"/>
        <dbReference type="ChEBI" id="CHEBI:132124"/>
        <dbReference type="EC" id="1.3.5.1"/>
    </reaction>
</comment>
<feature type="active site" description="Proton acceptor" evidence="16">
    <location>
        <position position="289"/>
    </location>
</feature>
<dbReference type="NCBIfam" id="TIGR01812">
    <property type="entry name" value="sdhA_frdA_Gneg"/>
    <property type="match status" value="1"/>
</dbReference>
<keyword evidence="11 20" id="KW-0249">Electron transport</keyword>
<dbReference type="PRINTS" id="PR00368">
    <property type="entry name" value="FADPNR"/>
</dbReference>
<evidence type="ECO:0000256" key="6">
    <source>
        <dbReference type="ARBA" id="ARBA00019965"/>
    </source>
</evidence>
<dbReference type="GO" id="GO:0006099">
    <property type="term" value="P:tricarboxylic acid cycle"/>
    <property type="evidence" value="ECO:0007669"/>
    <property type="project" value="UniProtKB-UniRule"/>
</dbReference>
<dbReference type="FunFam" id="4.10.80.40:FF:000002">
    <property type="entry name" value="Succinate dehydrogenase [ubiquinone] flavoprotein subunit, mitochondrial"/>
    <property type="match status" value="1"/>
</dbReference>
<dbReference type="PANTHER" id="PTHR11632:SF51">
    <property type="entry name" value="SUCCINATE DEHYDROGENASE [UBIQUINONE] FLAVOPROTEIN SUBUNIT, MITOCHONDRIAL"/>
    <property type="match status" value="1"/>
</dbReference>
<feature type="binding site" evidence="17">
    <location>
        <position position="257"/>
    </location>
    <ligand>
        <name>substrate</name>
    </ligand>
</feature>
<dbReference type="InterPro" id="IPR003953">
    <property type="entry name" value="FAD-dep_OxRdtase_2_FAD-bd"/>
</dbReference>
<evidence type="ECO:0000256" key="15">
    <source>
        <dbReference type="NCBIfam" id="TIGR01816"/>
    </source>
</evidence>
<dbReference type="GO" id="GO:0008177">
    <property type="term" value="F:succinate dehydrogenase (quinone) activity"/>
    <property type="evidence" value="ECO:0007669"/>
    <property type="project" value="UniProtKB-EC"/>
</dbReference>
<feature type="binding site" evidence="18">
    <location>
        <position position="224"/>
    </location>
    <ligand>
        <name>FAD</name>
        <dbReference type="ChEBI" id="CHEBI:57692"/>
    </ligand>
</feature>
<evidence type="ECO:0000259" key="21">
    <source>
        <dbReference type="Pfam" id="PF00890"/>
    </source>
</evidence>
<keyword evidence="13 20" id="KW-0472">Membrane</keyword>
<dbReference type="InterPro" id="IPR003952">
    <property type="entry name" value="FRD_SDH_FAD_BS"/>
</dbReference>
<evidence type="ECO:0000256" key="11">
    <source>
        <dbReference type="ARBA" id="ARBA00022982"/>
    </source>
</evidence>
<dbReference type="InterPro" id="IPR015939">
    <property type="entry name" value="Fum_Rdtase/Succ_DH_flav-like_C"/>
</dbReference>
<name>A0A495D3X3_9PROT</name>
<dbReference type="GO" id="GO:0005886">
    <property type="term" value="C:plasma membrane"/>
    <property type="evidence" value="ECO:0007669"/>
    <property type="project" value="UniProtKB-SubCell"/>
</dbReference>
<evidence type="ECO:0000313" key="24">
    <source>
        <dbReference type="Proteomes" id="UP000273675"/>
    </source>
</evidence>
<evidence type="ECO:0000256" key="13">
    <source>
        <dbReference type="ARBA" id="ARBA00023136"/>
    </source>
</evidence>
<reference evidence="23 24" key="1">
    <citation type="submission" date="2018-10" db="EMBL/GenBank/DDBJ databases">
        <title>Genomic Encyclopedia of Type Strains, Phase IV (KMG-IV): sequencing the most valuable type-strain genomes for metagenomic binning, comparative biology and taxonomic classification.</title>
        <authorList>
            <person name="Goeker M."/>
        </authorList>
    </citation>
    <scope>NUCLEOTIDE SEQUENCE [LARGE SCALE GENOMIC DNA]</scope>
    <source>
        <strain evidence="23 24">DSM 4734</strain>
    </source>
</reference>
<feature type="domain" description="FAD-dependent oxidoreductase 2 FAD-binding" evidence="21">
    <location>
        <begin position="12"/>
        <end position="407"/>
    </location>
</feature>
<keyword evidence="9 18" id="KW-0285">Flavoprotein</keyword>
<evidence type="ECO:0000313" key="23">
    <source>
        <dbReference type="EMBL" id="RKQ96613.1"/>
    </source>
</evidence>
<evidence type="ECO:0000256" key="16">
    <source>
        <dbReference type="PIRSR" id="PIRSR000171-1"/>
    </source>
</evidence>
<dbReference type="Gene3D" id="1.20.58.100">
    <property type="entry name" value="Fumarate reductase/succinate dehydrogenase flavoprotein-like, C-terminal domain"/>
    <property type="match status" value="1"/>
</dbReference>
<comment type="caution">
    <text evidence="23">The sequence shown here is derived from an EMBL/GenBank/DDBJ whole genome shotgun (WGS) entry which is preliminary data.</text>
</comment>
<evidence type="ECO:0000256" key="17">
    <source>
        <dbReference type="PIRSR" id="PIRSR611281-2"/>
    </source>
</evidence>
<dbReference type="InterPro" id="IPR011281">
    <property type="entry name" value="Succ_DH_flav_su_fwd"/>
</dbReference>
<comment type="cofactor">
    <cofactor evidence="18">
        <name>FAD</name>
        <dbReference type="ChEBI" id="CHEBI:57692"/>
    </cofactor>
    <text evidence="18">Flavinylated by SdhE, about 5% flavinylation occurs in the absence of SdhE.</text>
</comment>
<dbReference type="SUPFAM" id="SSF46977">
    <property type="entry name" value="Succinate dehydrogenase/fumarate reductase flavoprotein C-terminal domain"/>
    <property type="match status" value="1"/>
</dbReference>
<keyword evidence="10 18" id="KW-0274">FAD</keyword>
<evidence type="ECO:0000256" key="10">
    <source>
        <dbReference type="ARBA" id="ARBA00022827"/>
    </source>
</evidence>
<feature type="binding site" evidence="18">
    <location>
        <begin position="406"/>
        <end position="407"/>
    </location>
    <ligand>
        <name>FAD</name>
        <dbReference type="ChEBI" id="CHEBI:57692"/>
    </ligand>
</feature>
<gene>
    <name evidence="23" type="ORF">C7435_1945</name>
</gene>
<keyword evidence="7 20" id="KW-0813">Transport</keyword>
<dbReference type="GO" id="GO:0022900">
    <property type="term" value="P:electron transport chain"/>
    <property type="evidence" value="ECO:0007669"/>
    <property type="project" value="UniProtKB-UniRule"/>
</dbReference>
<dbReference type="InterPro" id="IPR036188">
    <property type="entry name" value="FAD/NAD-bd_sf"/>
</dbReference>
<feature type="modified residue" description="Tele-8alpha-FAD histidine" evidence="19">
    <location>
        <position position="48"/>
    </location>
</feature>
<dbReference type="UniPathway" id="UPA00223">
    <property type="reaction ID" value="UER01005"/>
</dbReference>
<dbReference type="EMBL" id="RBIM01000004">
    <property type="protein sequence ID" value="RKQ96613.1"/>
    <property type="molecule type" value="Genomic_DNA"/>
</dbReference>
<dbReference type="InterPro" id="IPR030664">
    <property type="entry name" value="SdhA/FrdA/AprA"/>
</dbReference>
<dbReference type="RefSeq" id="WP_121211166.1">
    <property type="nucleotide sequence ID" value="NZ_RBIM01000004.1"/>
</dbReference>
<dbReference type="InterPro" id="IPR027477">
    <property type="entry name" value="Succ_DH/fumarate_Rdtase_cat_sf"/>
</dbReference>
<evidence type="ECO:0000256" key="18">
    <source>
        <dbReference type="PIRSR" id="PIRSR611281-3"/>
    </source>
</evidence>
<dbReference type="FunFam" id="3.90.700.10:FF:000001">
    <property type="entry name" value="Mitochondrial succinate dehydrogenase flavoprotein subunit"/>
    <property type="match status" value="1"/>
</dbReference>
<dbReference type="FunFam" id="3.50.50.60:FF:000026">
    <property type="entry name" value="Succinate dehydrogenase flavoprotein subunit"/>
    <property type="match status" value="1"/>
</dbReference>
<evidence type="ECO:0000256" key="19">
    <source>
        <dbReference type="PIRSR" id="PIRSR611281-4"/>
    </source>
</evidence>
<dbReference type="InterPro" id="IPR014006">
    <property type="entry name" value="Succ_Dhase_FrdA_Gneg"/>
</dbReference>
<evidence type="ECO:0000256" key="12">
    <source>
        <dbReference type="ARBA" id="ARBA00023002"/>
    </source>
</evidence>
<dbReference type="InterPro" id="IPR037099">
    <property type="entry name" value="Fum_R/Succ_DH_flav-like_C_sf"/>
</dbReference>
<feature type="binding site" evidence="18">
    <location>
        <begin position="40"/>
        <end position="55"/>
    </location>
    <ligand>
        <name>FAD</name>
        <dbReference type="ChEBI" id="CHEBI:57692"/>
    </ligand>
</feature>
<evidence type="ECO:0000256" key="14">
    <source>
        <dbReference type="ARBA" id="ARBA00049220"/>
    </source>
</evidence>
<dbReference type="Pfam" id="PF00890">
    <property type="entry name" value="FAD_binding_2"/>
    <property type="match status" value="1"/>
</dbReference>
<comment type="subcellular location">
    <subcellularLocation>
        <location evidence="1 20">Cell inner membrane</location>
        <topology evidence="1 20">Peripheral membrane protein</topology>
        <orientation evidence="1 20">Cytoplasmic side</orientation>
    </subcellularLocation>
</comment>
<protein>
    <recommendedName>
        <fullName evidence="6 15">Succinate dehydrogenase flavoprotein subunit</fullName>
        <ecNumber evidence="5 20">1.3.5.1</ecNumber>
    </recommendedName>
</protein>
<dbReference type="SUPFAM" id="SSF51905">
    <property type="entry name" value="FAD/NAD(P)-binding domain"/>
    <property type="match status" value="1"/>
</dbReference>
<dbReference type="NCBIfam" id="TIGR01816">
    <property type="entry name" value="sdhA_forward"/>
    <property type="match status" value="1"/>
</dbReference>
<accession>A0A495D3X3</accession>
<keyword evidence="8 20" id="KW-0816">Tricarboxylic acid cycle</keyword>
<dbReference type="FunFam" id="1.20.58.100:FF:000001">
    <property type="entry name" value="Succinate dehydrogenase flavoprotein subunit (SdhA)"/>
    <property type="match status" value="1"/>
</dbReference>
<keyword evidence="20" id="KW-0997">Cell inner membrane</keyword>